<dbReference type="EMBL" id="KR029586">
    <property type="protein sequence ID" value="AKH46821.1"/>
    <property type="molecule type" value="Genomic_DNA"/>
</dbReference>
<sequence length="57" mass="6624">MPPLLPNRPPKPVSYLLLSYPFQVRDTLQRLLSYEDNSILFGCLFFAEDPPLRLPFS</sequence>
<protein>
    <submittedName>
        <fullName evidence="1">Uncharacterized protein</fullName>
    </submittedName>
</protein>
<organism evidence="1">
    <name type="scientific">uncultured marine virus</name>
    <dbReference type="NCBI Taxonomy" id="186617"/>
    <lineage>
        <taxon>Viruses</taxon>
        <taxon>environmental samples</taxon>
    </lineage>
</organism>
<evidence type="ECO:0000313" key="1">
    <source>
        <dbReference type="EMBL" id="AKH46821.1"/>
    </source>
</evidence>
<reference evidence="1" key="1">
    <citation type="journal article" date="2015" name="Front. Microbiol.">
        <title>Combining genomic sequencing methods to explore viral diversity and reveal potential virus-host interactions.</title>
        <authorList>
            <person name="Chow C.E."/>
            <person name="Winget D.M."/>
            <person name="White R.A.III."/>
            <person name="Hallam S.J."/>
            <person name="Suttle C.A."/>
        </authorList>
    </citation>
    <scope>NUCLEOTIDE SEQUENCE</scope>
    <source>
        <strain evidence="1">Anoxic2_2</strain>
    </source>
</reference>
<proteinExistence type="predicted"/>
<reference evidence="1" key="2">
    <citation type="submission" date="2015-03" db="EMBL/GenBank/DDBJ databases">
        <authorList>
            <person name="Chow C.-E.T."/>
            <person name="Winget D.M."/>
            <person name="White R.A.III."/>
            <person name="Hallam S.J."/>
            <person name="Suttle C.A."/>
        </authorList>
    </citation>
    <scope>NUCLEOTIDE SEQUENCE</scope>
    <source>
        <strain evidence="1">Anoxic2_2</strain>
    </source>
</reference>
<name>A0A0F7L723_9VIRU</name>
<accession>A0A0F7L723</accession>